<keyword evidence="1" id="KW-0862">Zinc</keyword>
<feature type="region of interest" description="Disordered" evidence="2">
    <location>
        <begin position="1"/>
        <end position="52"/>
    </location>
</feature>
<feature type="domain" description="CCHC-type" evidence="3">
    <location>
        <begin position="308"/>
        <end position="323"/>
    </location>
</feature>
<protein>
    <recommendedName>
        <fullName evidence="3">CCHC-type domain-containing protein</fullName>
    </recommendedName>
</protein>
<feature type="compositionally biased region" description="Low complexity" evidence="2">
    <location>
        <begin position="14"/>
        <end position="23"/>
    </location>
</feature>
<proteinExistence type="predicted"/>
<dbReference type="Gene3D" id="4.10.60.10">
    <property type="entry name" value="Zinc finger, CCHC-type"/>
    <property type="match status" value="1"/>
</dbReference>
<dbReference type="OrthoDB" id="6593760at2759"/>
<feature type="compositionally biased region" description="Polar residues" evidence="2">
    <location>
        <begin position="42"/>
        <end position="52"/>
    </location>
</feature>
<sequence length="484" mass="55230">MDSNNGDYTRSRRNANGNNNDNNTNDKGHEHESSDAQEEHVNVQNGPNESNTDNAIEFTLLNFLMTINSMLMMESKSLANKTSNGTMIAPNLNKLIPGFDGLTRGAPAETWLRTVNDVAKSHQLSDNCKLQLVRANLKGFAHHWFKSRNIEDWADFENRFRKTFIGIVMSGDRWNKMYHRMQPSTENTRQYFKHKMYLCKQLGLPFYESKIHLLEGLYSHDLAMYLLYRDHRGESHLLSDILDYEQLNTSRSMRSRQSSTTIKDNNLYKPTPLQQNDAPPSKTTNKESMGNSTTDYKGKPTRQKVRSCFNCGSKTHISPQCPKPKKGKGACYECGSTLHQIRECPKRTRQNPDAANDSVHNLKTFKVQCYINISLANDENVKVKFIGIINPNSPISLLQRQFIPNNYTLIKPVCNNNFCGIDGSKFNILGIFRSNITIGNIDTDFTFFIIPNSKKMPDAILGRDLLLKPGIKIEFLNEKENIIN</sequence>
<dbReference type="PROSITE" id="PS50158">
    <property type="entry name" value="ZF_CCHC"/>
    <property type="match status" value="2"/>
</dbReference>
<organism evidence="4">
    <name type="scientific">Sipha flava</name>
    <name type="common">yellow sugarcane aphid</name>
    <dbReference type="NCBI Taxonomy" id="143950"/>
    <lineage>
        <taxon>Eukaryota</taxon>
        <taxon>Metazoa</taxon>
        <taxon>Ecdysozoa</taxon>
        <taxon>Arthropoda</taxon>
        <taxon>Hexapoda</taxon>
        <taxon>Insecta</taxon>
        <taxon>Pterygota</taxon>
        <taxon>Neoptera</taxon>
        <taxon>Paraneoptera</taxon>
        <taxon>Hemiptera</taxon>
        <taxon>Sternorrhyncha</taxon>
        <taxon>Aphidomorpha</taxon>
        <taxon>Aphidoidea</taxon>
        <taxon>Aphididae</taxon>
        <taxon>Sipha</taxon>
    </lineage>
</organism>
<name>A0A2S2Q205_9HEMI</name>
<feature type="compositionally biased region" description="Low complexity" evidence="2">
    <location>
        <begin position="249"/>
        <end position="261"/>
    </location>
</feature>
<dbReference type="EMBL" id="GGMS01002595">
    <property type="protein sequence ID" value="MBY71798.1"/>
    <property type="molecule type" value="Transcribed_RNA"/>
</dbReference>
<evidence type="ECO:0000256" key="2">
    <source>
        <dbReference type="SAM" id="MobiDB-lite"/>
    </source>
</evidence>
<reference evidence="4" key="1">
    <citation type="submission" date="2018-04" db="EMBL/GenBank/DDBJ databases">
        <title>Transcriptome assembly of Sipha flava.</title>
        <authorList>
            <person name="Scully E.D."/>
            <person name="Geib S.M."/>
            <person name="Palmer N.A."/>
            <person name="Koch K."/>
            <person name="Bradshaw J."/>
            <person name="Heng-Moss T."/>
            <person name="Sarath G."/>
        </authorList>
    </citation>
    <scope>NUCLEOTIDE SEQUENCE</scope>
</reference>
<evidence type="ECO:0000259" key="3">
    <source>
        <dbReference type="PROSITE" id="PS50158"/>
    </source>
</evidence>
<dbReference type="SUPFAM" id="SSF57756">
    <property type="entry name" value="Retrovirus zinc finger-like domains"/>
    <property type="match status" value="1"/>
</dbReference>
<dbReference type="InterPro" id="IPR001878">
    <property type="entry name" value="Znf_CCHC"/>
</dbReference>
<keyword evidence="1" id="KW-0479">Metal-binding</keyword>
<evidence type="ECO:0000313" key="4">
    <source>
        <dbReference type="EMBL" id="MBY71798.1"/>
    </source>
</evidence>
<evidence type="ECO:0000256" key="1">
    <source>
        <dbReference type="PROSITE-ProRule" id="PRU00047"/>
    </source>
</evidence>
<accession>A0A2S2Q205</accession>
<keyword evidence="1" id="KW-0863">Zinc-finger</keyword>
<feature type="compositionally biased region" description="Polar residues" evidence="2">
    <location>
        <begin position="272"/>
        <end position="295"/>
    </location>
</feature>
<dbReference type="SMART" id="SM00343">
    <property type="entry name" value="ZnF_C2HC"/>
    <property type="match status" value="2"/>
</dbReference>
<feature type="compositionally biased region" description="Basic and acidic residues" evidence="2">
    <location>
        <begin position="24"/>
        <end position="41"/>
    </location>
</feature>
<dbReference type="AlphaFoldDB" id="A0A2S2Q205"/>
<dbReference type="InterPro" id="IPR036875">
    <property type="entry name" value="Znf_CCHC_sf"/>
</dbReference>
<gene>
    <name evidence="4" type="ORF">g.35454</name>
</gene>
<feature type="region of interest" description="Disordered" evidence="2">
    <location>
        <begin position="249"/>
        <end position="301"/>
    </location>
</feature>
<feature type="domain" description="CCHC-type" evidence="3">
    <location>
        <begin position="331"/>
        <end position="346"/>
    </location>
</feature>
<dbReference type="GO" id="GO:0008270">
    <property type="term" value="F:zinc ion binding"/>
    <property type="evidence" value="ECO:0007669"/>
    <property type="project" value="UniProtKB-KW"/>
</dbReference>
<dbReference type="GO" id="GO:0003676">
    <property type="term" value="F:nucleic acid binding"/>
    <property type="evidence" value="ECO:0007669"/>
    <property type="project" value="InterPro"/>
</dbReference>